<gene>
    <name evidence="2" type="ORF">SNAT2548_LOCUS17606</name>
</gene>
<dbReference type="Proteomes" id="UP000604046">
    <property type="component" value="Unassembled WGS sequence"/>
</dbReference>
<reference evidence="2" key="1">
    <citation type="submission" date="2021-02" db="EMBL/GenBank/DDBJ databases">
        <authorList>
            <person name="Dougan E. K."/>
            <person name="Rhodes N."/>
            <person name="Thang M."/>
            <person name="Chan C."/>
        </authorList>
    </citation>
    <scope>NUCLEOTIDE SEQUENCE</scope>
</reference>
<evidence type="ECO:0000256" key="1">
    <source>
        <dbReference type="SAM" id="MobiDB-lite"/>
    </source>
</evidence>
<evidence type="ECO:0000313" key="2">
    <source>
        <dbReference type="EMBL" id="CAE7336489.1"/>
    </source>
</evidence>
<feature type="region of interest" description="Disordered" evidence="1">
    <location>
        <begin position="142"/>
        <end position="175"/>
    </location>
</feature>
<dbReference type="EMBL" id="CAJNDS010002117">
    <property type="protein sequence ID" value="CAE7336489.1"/>
    <property type="molecule type" value="Genomic_DNA"/>
</dbReference>
<protein>
    <submittedName>
        <fullName evidence="2">Uncharacterized protein</fullName>
    </submittedName>
</protein>
<evidence type="ECO:0000313" key="3">
    <source>
        <dbReference type="Proteomes" id="UP000604046"/>
    </source>
</evidence>
<feature type="compositionally biased region" description="Low complexity" evidence="1">
    <location>
        <begin position="154"/>
        <end position="163"/>
    </location>
</feature>
<accession>A0A812P435</accession>
<organism evidence="2 3">
    <name type="scientific">Symbiodinium natans</name>
    <dbReference type="NCBI Taxonomy" id="878477"/>
    <lineage>
        <taxon>Eukaryota</taxon>
        <taxon>Sar</taxon>
        <taxon>Alveolata</taxon>
        <taxon>Dinophyceae</taxon>
        <taxon>Suessiales</taxon>
        <taxon>Symbiodiniaceae</taxon>
        <taxon>Symbiodinium</taxon>
    </lineage>
</organism>
<sequence>MADLVWFNGGNLWQDTSQQDVSLPEQPMRTVMVAKLEELKPAVEAHSALKWDDRLADACGCEGIVLQDLEQVDGAAQVEFPPLNIKAWLPTSMLRELTQPGKRVRACDTEQLAEAVEAHSSLKWDDRLAKLSGQEGCVVQHDKENATPAPPPKKSMAAPPQAKHPTEAVIPKPPPKFGIGAPPGLEPRGVPGPPPIQASDLDEANFPHARAVDCAKRLRLGVNVLCGQGVA</sequence>
<keyword evidence="3" id="KW-1185">Reference proteome</keyword>
<dbReference type="AlphaFoldDB" id="A0A812P435"/>
<proteinExistence type="predicted"/>
<comment type="caution">
    <text evidence="2">The sequence shown here is derived from an EMBL/GenBank/DDBJ whole genome shotgun (WGS) entry which is preliminary data.</text>
</comment>
<name>A0A812P435_9DINO</name>